<proteinExistence type="inferred from homology"/>
<dbReference type="InterPro" id="IPR006059">
    <property type="entry name" value="SBP"/>
</dbReference>
<evidence type="ECO:0000256" key="4">
    <source>
        <dbReference type="ARBA" id="ARBA00022764"/>
    </source>
</evidence>
<evidence type="ECO:0000256" key="1">
    <source>
        <dbReference type="ARBA" id="ARBA00004418"/>
    </source>
</evidence>
<sequence length="347" mass="38210">MANYLRTSAIALCAGLGCATAALAEGDVVVYHWFEYIPQELIDKFTEETGIRVVMDTYDSNEAMLASLRAGGMGTYDVAVPGDYMVQIMRDNDMLDAIAEGELSNHGNILPEWLDVRYDPGRQHSIPYQWGSTSFSVNRDVYDGPINTTEIIFNPPAELSGRINMLASQGEVMALAAIHLGIPMCSPERDDVQALNDLLMGSRQHWVSFNSDTAREVLVSGDAAAGMIYDGFSARARIEEGANLEYAFATQGYIAWMDNVVLLNDAPNRDNAIRFMDFLLEPENVGILTNWTQYSAGIAGVDAFLDPALAAQPERNPPEDAGPAIFIEVCDQATQEIHDRIWTALRR</sequence>
<keyword evidence="8" id="KW-1185">Reference proteome</keyword>
<comment type="caution">
    <text evidence="7">The sequence shown here is derived from an EMBL/GenBank/DDBJ whole genome shotgun (WGS) entry which is preliminary data.</text>
</comment>
<evidence type="ECO:0000256" key="5">
    <source>
        <dbReference type="PIRNR" id="PIRNR019574"/>
    </source>
</evidence>
<dbReference type="PIRSF" id="PIRSF019574">
    <property type="entry name" value="Periplasmic_polyamine_BP"/>
    <property type="match status" value="1"/>
</dbReference>
<protein>
    <recommendedName>
        <fullName evidence="5">Putrescine-binding periplasmic protein</fullName>
    </recommendedName>
</protein>
<dbReference type="InterPro" id="IPR001188">
    <property type="entry name" value="Sperm_putr-bd"/>
</dbReference>
<gene>
    <name evidence="7" type="ORF">PUT78_18540</name>
</gene>
<dbReference type="SUPFAM" id="SSF53850">
    <property type="entry name" value="Periplasmic binding protein-like II"/>
    <property type="match status" value="1"/>
</dbReference>
<accession>A0ABT5TDJ5</accession>
<keyword evidence="4 5" id="KW-0574">Periplasm</keyword>
<name>A0ABT5TDJ5_9RHOB</name>
<dbReference type="Pfam" id="PF13416">
    <property type="entry name" value="SBP_bac_8"/>
    <property type="match status" value="1"/>
</dbReference>
<evidence type="ECO:0000256" key="6">
    <source>
        <dbReference type="SAM" id="SignalP"/>
    </source>
</evidence>
<evidence type="ECO:0000313" key="7">
    <source>
        <dbReference type="EMBL" id="MDD7973086.1"/>
    </source>
</evidence>
<dbReference type="RefSeq" id="WP_274353757.1">
    <property type="nucleotide sequence ID" value="NZ_JAQZSM010000024.1"/>
</dbReference>
<organism evidence="7 8">
    <name type="scientific">Roseinatronobacter alkalisoli</name>
    <dbReference type="NCBI Taxonomy" id="3028235"/>
    <lineage>
        <taxon>Bacteria</taxon>
        <taxon>Pseudomonadati</taxon>
        <taxon>Pseudomonadota</taxon>
        <taxon>Alphaproteobacteria</taxon>
        <taxon>Rhodobacterales</taxon>
        <taxon>Paracoccaceae</taxon>
        <taxon>Roseinatronobacter</taxon>
    </lineage>
</organism>
<dbReference type="PROSITE" id="PS51257">
    <property type="entry name" value="PROKAR_LIPOPROTEIN"/>
    <property type="match status" value="1"/>
</dbReference>
<comment type="similarity">
    <text evidence="5">Belongs to the bacterial solute-binding protein PotD/PotF family.</text>
</comment>
<keyword evidence="3 6" id="KW-0732">Signal</keyword>
<comment type="subcellular location">
    <subcellularLocation>
        <location evidence="1 5">Periplasm</location>
    </subcellularLocation>
</comment>
<feature type="signal peptide" evidence="6">
    <location>
        <begin position="1"/>
        <end position="24"/>
    </location>
</feature>
<evidence type="ECO:0000313" key="8">
    <source>
        <dbReference type="Proteomes" id="UP001431784"/>
    </source>
</evidence>
<dbReference type="PRINTS" id="PR00909">
    <property type="entry name" value="SPERMDNBNDNG"/>
</dbReference>
<dbReference type="EMBL" id="JAQZSM010000024">
    <property type="protein sequence ID" value="MDD7973086.1"/>
    <property type="molecule type" value="Genomic_DNA"/>
</dbReference>
<evidence type="ECO:0000256" key="3">
    <source>
        <dbReference type="ARBA" id="ARBA00022729"/>
    </source>
</evidence>
<dbReference type="Gene3D" id="3.40.190.10">
    <property type="entry name" value="Periplasmic binding protein-like II"/>
    <property type="match status" value="2"/>
</dbReference>
<dbReference type="PANTHER" id="PTHR30222:SF12">
    <property type="entry name" value="NORSPERMIDINE SENSOR"/>
    <property type="match status" value="1"/>
</dbReference>
<comment type="function">
    <text evidence="5">Required for the activity of the bacterial periplasmic transport system of putrescine.</text>
</comment>
<evidence type="ECO:0000256" key="2">
    <source>
        <dbReference type="ARBA" id="ARBA00022448"/>
    </source>
</evidence>
<reference evidence="7" key="1">
    <citation type="submission" date="2023-02" db="EMBL/GenBank/DDBJ databases">
        <title>Description of Roseinatronobacter alkalisoli sp. nov., an alkaliphilic bacerium isolated from soda soil.</title>
        <authorList>
            <person name="Wei W."/>
        </authorList>
    </citation>
    <scope>NUCLEOTIDE SEQUENCE</scope>
    <source>
        <strain evidence="7">HJB301</strain>
    </source>
</reference>
<dbReference type="Proteomes" id="UP001431784">
    <property type="component" value="Unassembled WGS sequence"/>
</dbReference>
<dbReference type="PANTHER" id="PTHR30222">
    <property type="entry name" value="SPERMIDINE/PUTRESCINE-BINDING PERIPLASMIC PROTEIN"/>
    <property type="match status" value="1"/>
</dbReference>
<feature type="chain" id="PRO_5046508792" description="Putrescine-binding periplasmic protein" evidence="6">
    <location>
        <begin position="25"/>
        <end position="347"/>
    </location>
</feature>
<keyword evidence="2 5" id="KW-0813">Transport</keyword>